<dbReference type="RefSeq" id="WP_211559571.1">
    <property type="nucleotide sequence ID" value="NZ_JAGVRK010000001.1"/>
</dbReference>
<dbReference type="Proteomes" id="UP000682403">
    <property type="component" value="Unassembled WGS sequence"/>
</dbReference>
<dbReference type="InterPro" id="IPR007227">
    <property type="entry name" value="Cell_shape_determining_MreD"/>
</dbReference>
<keyword evidence="5" id="KW-0133">Cell shape</keyword>
<accession>A0ABS5LHL8</accession>
<organism evidence="9 10">
    <name type="scientific">Metabacillus flavus</name>
    <dbReference type="NCBI Taxonomy" id="2823519"/>
    <lineage>
        <taxon>Bacteria</taxon>
        <taxon>Bacillati</taxon>
        <taxon>Bacillota</taxon>
        <taxon>Bacilli</taxon>
        <taxon>Bacillales</taxon>
        <taxon>Bacillaceae</taxon>
        <taxon>Metabacillus</taxon>
    </lineage>
</organism>
<evidence type="ECO:0000313" key="10">
    <source>
        <dbReference type="Proteomes" id="UP000682403"/>
    </source>
</evidence>
<evidence type="ECO:0000256" key="3">
    <source>
        <dbReference type="ARBA" id="ARBA00022475"/>
    </source>
</evidence>
<evidence type="ECO:0000256" key="1">
    <source>
        <dbReference type="ARBA" id="ARBA00004651"/>
    </source>
</evidence>
<evidence type="ECO:0000256" key="4">
    <source>
        <dbReference type="ARBA" id="ARBA00022692"/>
    </source>
</evidence>
<name>A0ABS5LHL8_9BACI</name>
<feature type="transmembrane region" description="Helical" evidence="8">
    <location>
        <begin position="33"/>
        <end position="51"/>
    </location>
</feature>
<dbReference type="Pfam" id="PF04093">
    <property type="entry name" value="MreD"/>
    <property type="match status" value="1"/>
</dbReference>
<comment type="caution">
    <text evidence="9">The sequence shown here is derived from an EMBL/GenBank/DDBJ whole genome shotgun (WGS) entry which is preliminary data.</text>
</comment>
<reference evidence="9 10" key="1">
    <citation type="submission" date="2021-04" db="EMBL/GenBank/DDBJ databases">
        <title>Metabacillus sp. strain KIGAM252 whole genome sequence.</title>
        <authorList>
            <person name="Seo M.-J."/>
            <person name="Cho E.-S."/>
            <person name="Hwang C.Y."/>
            <person name="Yoon D.J."/>
        </authorList>
    </citation>
    <scope>NUCLEOTIDE SEQUENCE [LARGE SCALE GENOMIC DNA]</scope>
    <source>
        <strain evidence="9 10">KIGAM252</strain>
    </source>
</reference>
<feature type="transmembrane region" description="Helical" evidence="8">
    <location>
        <begin position="100"/>
        <end position="119"/>
    </location>
</feature>
<dbReference type="NCBIfam" id="TIGR03426">
    <property type="entry name" value="shape_MreD"/>
    <property type="match status" value="1"/>
</dbReference>
<feature type="transmembrane region" description="Helical" evidence="8">
    <location>
        <begin position="140"/>
        <end position="158"/>
    </location>
</feature>
<keyword evidence="10" id="KW-1185">Reference proteome</keyword>
<keyword evidence="7 8" id="KW-0472">Membrane</keyword>
<comment type="similarity">
    <text evidence="2">Belongs to the MreD family.</text>
</comment>
<evidence type="ECO:0000256" key="7">
    <source>
        <dbReference type="ARBA" id="ARBA00023136"/>
    </source>
</evidence>
<evidence type="ECO:0000313" key="9">
    <source>
        <dbReference type="EMBL" id="MBS2969874.1"/>
    </source>
</evidence>
<sequence>MRRFLLPVVVLFFFIMESTAVDLVLIPSFSEDMFYVPRFTLLLLIFVSVYVRDGLAITYAIVFGLLHDIVYTEILGVYLFAYPFLTYLSGKALKILQNNAFVVLLVGMLAISILEFYVYGIQLIISLNPLNFYEFANRRLLPTLAVNSIAGLVIIYPLKSFLTGLKRQTED</sequence>
<evidence type="ECO:0000256" key="2">
    <source>
        <dbReference type="ARBA" id="ARBA00007776"/>
    </source>
</evidence>
<dbReference type="EMBL" id="JAGVRK010000001">
    <property type="protein sequence ID" value="MBS2969874.1"/>
    <property type="molecule type" value="Genomic_DNA"/>
</dbReference>
<keyword evidence="6 8" id="KW-1133">Transmembrane helix</keyword>
<comment type="subcellular location">
    <subcellularLocation>
        <location evidence="1">Cell membrane</location>
        <topology evidence="1">Multi-pass membrane protein</topology>
    </subcellularLocation>
</comment>
<keyword evidence="3" id="KW-1003">Cell membrane</keyword>
<evidence type="ECO:0000256" key="8">
    <source>
        <dbReference type="SAM" id="Phobius"/>
    </source>
</evidence>
<keyword evidence="4 8" id="KW-0812">Transmembrane</keyword>
<protein>
    <submittedName>
        <fullName evidence="9">Rod shape-determining protein MreD</fullName>
    </submittedName>
</protein>
<gene>
    <name evidence="9" type="primary">mreD</name>
    <name evidence="9" type="ORF">J9317_13965</name>
</gene>
<evidence type="ECO:0000256" key="5">
    <source>
        <dbReference type="ARBA" id="ARBA00022960"/>
    </source>
</evidence>
<proteinExistence type="inferred from homology"/>
<evidence type="ECO:0000256" key="6">
    <source>
        <dbReference type="ARBA" id="ARBA00022989"/>
    </source>
</evidence>